<protein>
    <submittedName>
        <fullName evidence="1">Uncharacterized protein</fullName>
    </submittedName>
</protein>
<comment type="caution">
    <text evidence="1">The sequence shown here is derived from an EMBL/GenBank/DDBJ whole genome shotgun (WGS) entry which is preliminary data.</text>
</comment>
<keyword evidence="2" id="KW-1185">Reference proteome</keyword>
<name>A0AC61RLF2_9BACT</name>
<dbReference type="Proteomes" id="UP000306319">
    <property type="component" value="Unassembled WGS sequence"/>
</dbReference>
<gene>
    <name evidence="1" type="ORF">E5331_05255</name>
</gene>
<reference evidence="1" key="1">
    <citation type="submission" date="2019-04" db="EMBL/GenBank/DDBJ databases">
        <title>Microbes associate with the intestines of laboratory mice.</title>
        <authorList>
            <person name="Navarre W."/>
            <person name="Wong E."/>
            <person name="Huang K."/>
            <person name="Tropini C."/>
            <person name="Ng K."/>
            <person name="Yu B."/>
        </authorList>
    </citation>
    <scope>NUCLEOTIDE SEQUENCE</scope>
    <source>
        <strain evidence="1">NM04_E33</strain>
    </source>
</reference>
<evidence type="ECO:0000313" key="2">
    <source>
        <dbReference type="Proteomes" id="UP000306319"/>
    </source>
</evidence>
<dbReference type="EMBL" id="SRYB01000005">
    <property type="protein sequence ID" value="TGY79833.1"/>
    <property type="molecule type" value="Genomic_DNA"/>
</dbReference>
<accession>A0AC61RLF2</accession>
<evidence type="ECO:0000313" key="1">
    <source>
        <dbReference type="EMBL" id="TGY79833.1"/>
    </source>
</evidence>
<organism evidence="1 2">
    <name type="scientific">Lepagella muris</name>
    <dbReference type="NCBI Taxonomy" id="3032870"/>
    <lineage>
        <taxon>Bacteria</taxon>
        <taxon>Pseudomonadati</taxon>
        <taxon>Bacteroidota</taxon>
        <taxon>Bacteroidia</taxon>
        <taxon>Bacteroidales</taxon>
        <taxon>Muribaculaceae</taxon>
        <taxon>Lepagella</taxon>
    </lineage>
</organism>
<sequence length="58" mass="6656">MYEGDVIKYGYFGTMMRVEYNHRNVSFVGREIGATNPGNHNISDNNKIEVVGNIYDKK</sequence>
<proteinExistence type="predicted"/>